<evidence type="ECO:0000313" key="3">
    <source>
        <dbReference type="EMBL" id="RSU15361.1"/>
    </source>
</evidence>
<feature type="region of interest" description="Disordered" evidence="1">
    <location>
        <begin position="44"/>
        <end position="68"/>
    </location>
</feature>
<sequence>MTRYFKNNPKKAAGLFFIVCFLIFFKVMTHEKDKSKQLEIGGPKITLESSQKKEQKKVSKPNLKEESSKKIEIETKEPNAINSFKMNDWKPTSTKQKEPHHTNFGEDSIDRQEMQTAFSTALNLDTKQIEEWWLDSYDTTSIYGYLSNKETNQFYKVSLKWIKNEGWLPESVIELSKLPEHI</sequence>
<dbReference type="OrthoDB" id="2168558at2"/>
<name>A0A430B531_9ENTE</name>
<proteinExistence type="predicted"/>
<dbReference type="RefSeq" id="WP_126793165.1">
    <property type="nucleotide sequence ID" value="NZ_CP060720.1"/>
</dbReference>
<feature type="compositionally biased region" description="Polar residues" evidence="1">
    <location>
        <begin position="83"/>
        <end position="94"/>
    </location>
</feature>
<keyword evidence="4" id="KW-1185">Reference proteome</keyword>
<feature type="compositionally biased region" description="Basic and acidic residues" evidence="1">
    <location>
        <begin position="50"/>
        <end position="68"/>
    </location>
</feature>
<evidence type="ECO:0000256" key="1">
    <source>
        <dbReference type="SAM" id="MobiDB-lite"/>
    </source>
</evidence>
<feature type="domain" description="DUF1510" evidence="2">
    <location>
        <begin position="87"/>
        <end position="174"/>
    </location>
</feature>
<gene>
    <name evidence="3" type="ORF">CBF28_06455</name>
</gene>
<dbReference type="AlphaFoldDB" id="A0A430B531"/>
<comment type="caution">
    <text evidence="3">The sequence shown here is derived from an EMBL/GenBank/DDBJ whole genome shotgun (WGS) entry which is preliminary data.</text>
</comment>
<dbReference type="GeneID" id="95580691"/>
<organism evidence="3 4">
    <name type="scientific">Vagococcus carniphilus</name>
    <dbReference type="NCBI Taxonomy" id="218144"/>
    <lineage>
        <taxon>Bacteria</taxon>
        <taxon>Bacillati</taxon>
        <taxon>Bacillota</taxon>
        <taxon>Bacilli</taxon>
        <taxon>Lactobacillales</taxon>
        <taxon>Enterococcaceae</taxon>
        <taxon>Vagococcus</taxon>
    </lineage>
</organism>
<feature type="region of interest" description="Disordered" evidence="1">
    <location>
        <begin position="83"/>
        <end position="107"/>
    </location>
</feature>
<dbReference type="EMBL" id="NGKB01000005">
    <property type="protein sequence ID" value="RSU15361.1"/>
    <property type="molecule type" value="Genomic_DNA"/>
</dbReference>
<dbReference type="InterPro" id="IPR009988">
    <property type="entry name" value="DUF1510"/>
</dbReference>
<evidence type="ECO:0000259" key="2">
    <source>
        <dbReference type="Pfam" id="PF07423"/>
    </source>
</evidence>
<protein>
    <recommendedName>
        <fullName evidence="2">DUF1510 domain-containing protein</fullName>
    </recommendedName>
</protein>
<dbReference type="Pfam" id="PF07423">
    <property type="entry name" value="DUF1510"/>
    <property type="match status" value="1"/>
</dbReference>
<evidence type="ECO:0000313" key="4">
    <source>
        <dbReference type="Proteomes" id="UP000288028"/>
    </source>
</evidence>
<feature type="compositionally biased region" description="Basic and acidic residues" evidence="1">
    <location>
        <begin position="95"/>
        <end position="107"/>
    </location>
</feature>
<accession>A0A430B531</accession>
<reference evidence="3 4" key="1">
    <citation type="submission" date="2017-05" db="EMBL/GenBank/DDBJ databases">
        <title>Vagococcus spp. assemblies.</title>
        <authorList>
            <person name="Gulvik C.A."/>
        </authorList>
    </citation>
    <scope>NUCLEOTIDE SEQUENCE [LARGE SCALE GENOMIC DNA]</scope>
    <source>
        <strain evidence="3 4">SS1714</strain>
    </source>
</reference>
<dbReference type="Proteomes" id="UP000288028">
    <property type="component" value="Unassembled WGS sequence"/>
</dbReference>